<dbReference type="RefSeq" id="XP_018149081.1">
    <property type="nucleotide sequence ID" value="XM_018280761.1"/>
</dbReference>
<keyword evidence="3" id="KW-1185">Reference proteome</keyword>
<comment type="caution">
    <text evidence="2">The sequence shown here is derived from an EMBL/GenBank/DDBJ whole genome shotgun (WGS) entry which is preliminary data.</text>
</comment>
<dbReference type="STRING" id="1380566.A0A179G662"/>
<evidence type="ECO:0000313" key="2">
    <source>
        <dbReference type="EMBL" id="OAQ72998.1"/>
    </source>
</evidence>
<gene>
    <name evidence="2" type="ORF">VFPPC_00818</name>
</gene>
<proteinExistence type="predicted"/>
<evidence type="ECO:0000313" key="3">
    <source>
        <dbReference type="Proteomes" id="UP000078397"/>
    </source>
</evidence>
<name>A0A179G662_METCM</name>
<protein>
    <submittedName>
        <fullName evidence="2">Uncharacterized protein</fullName>
    </submittedName>
</protein>
<accession>A0A179G662</accession>
<dbReference type="GeneID" id="28844755"/>
<sequence>MATAQILDSKTNMRQPSIPDILPPEYAQGDYVELTTISTRTSQESLPSYDNAITPADSSSSQLATSAALATTGLQSTHTYQIETKGHPLIALPLAPRPEPIGIFAVLPNGELGALTYQSLRHARCSGNSVLVRADDDFAEEPLSSTAYRFGPGRPPKIQLQGEVSHEEEFEVTGKGIHTRAQNIRTHLGTFQWRYASRQERRAIGASSLLVCDQVTSVALLGGKQGEKRRRVAQLVRSEELRTKGTSGSTAGNGGRLVMDLREWEGRKSDVKAMEVLVLTGCVMMLKKEVDRRRAAQFMVMAGAAGGGP</sequence>
<evidence type="ECO:0000256" key="1">
    <source>
        <dbReference type="SAM" id="MobiDB-lite"/>
    </source>
</evidence>
<dbReference type="Proteomes" id="UP000078397">
    <property type="component" value="Unassembled WGS sequence"/>
</dbReference>
<feature type="region of interest" description="Disordered" evidence="1">
    <location>
        <begin position="1"/>
        <end position="20"/>
    </location>
</feature>
<dbReference type="KEGG" id="pchm:VFPPC_00818"/>
<feature type="compositionally biased region" description="Polar residues" evidence="1">
    <location>
        <begin position="1"/>
        <end position="15"/>
    </location>
</feature>
<dbReference type="OrthoDB" id="5325862at2759"/>
<dbReference type="AlphaFoldDB" id="A0A179G662"/>
<organism evidence="2 3">
    <name type="scientific">Pochonia chlamydosporia 170</name>
    <dbReference type="NCBI Taxonomy" id="1380566"/>
    <lineage>
        <taxon>Eukaryota</taxon>
        <taxon>Fungi</taxon>
        <taxon>Dikarya</taxon>
        <taxon>Ascomycota</taxon>
        <taxon>Pezizomycotina</taxon>
        <taxon>Sordariomycetes</taxon>
        <taxon>Hypocreomycetidae</taxon>
        <taxon>Hypocreales</taxon>
        <taxon>Clavicipitaceae</taxon>
        <taxon>Pochonia</taxon>
    </lineage>
</organism>
<reference evidence="2 3" key="1">
    <citation type="journal article" date="2016" name="PLoS Pathog.">
        <title>Biosynthesis of antibiotic leucinostatins in bio-control fungus Purpureocillium lilacinum and their inhibition on phytophthora revealed by genome mining.</title>
        <authorList>
            <person name="Wang G."/>
            <person name="Liu Z."/>
            <person name="Lin R."/>
            <person name="Li E."/>
            <person name="Mao Z."/>
            <person name="Ling J."/>
            <person name="Yang Y."/>
            <person name="Yin W.B."/>
            <person name="Xie B."/>
        </authorList>
    </citation>
    <scope>NUCLEOTIDE SEQUENCE [LARGE SCALE GENOMIC DNA]</scope>
    <source>
        <strain evidence="2">170</strain>
    </source>
</reference>
<dbReference type="EMBL" id="LSBJ02000001">
    <property type="protein sequence ID" value="OAQ72998.1"/>
    <property type="molecule type" value="Genomic_DNA"/>
</dbReference>